<evidence type="ECO:0000313" key="2">
    <source>
        <dbReference type="EMBL" id="KAL0193409.1"/>
    </source>
</evidence>
<name>A0ABD0R4G7_CIRMR</name>
<feature type="compositionally biased region" description="Low complexity" evidence="1">
    <location>
        <begin position="311"/>
        <end position="321"/>
    </location>
</feature>
<feature type="compositionally biased region" description="Low complexity" evidence="1">
    <location>
        <begin position="140"/>
        <end position="150"/>
    </location>
</feature>
<proteinExistence type="predicted"/>
<dbReference type="Proteomes" id="UP001529510">
    <property type="component" value="Unassembled WGS sequence"/>
</dbReference>
<accession>A0ABD0R4G7</accession>
<feature type="compositionally biased region" description="Low complexity" evidence="1">
    <location>
        <begin position="220"/>
        <end position="240"/>
    </location>
</feature>
<feature type="region of interest" description="Disordered" evidence="1">
    <location>
        <begin position="282"/>
        <end position="338"/>
    </location>
</feature>
<organism evidence="2 3">
    <name type="scientific">Cirrhinus mrigala</name>
    <name type="common">Mrigala</name>
    <dbReference type="NCBI Taxonomy" id="683832"/>
    <lineage>
        <taxon>Eukaryota</taxon>
        <taxon>Metazoa</taxon>
        <taxon>Chordata</taxon>
        <taxon>Craniata</taxon>
        <taxon>Vertebrata</taxon>
        <taxon>Euteleostomi</taxon>
        <taxon>Actinopterygii</taxon>
        <taxon>Neopterygii</taxon>
        <taxon>Teleostei</taxon>
        <taxon>Ostariophysi</taxon>
        <taxon>Cypriniformes</taxon>
        <taxon>Cyprinidae</taxon>
        <taxon>Labeoninae</taxon>
        <taxon>Labeonini</taxon>
        <taxon>Cirrhinus</taxon>
    </lineage>
</organism>
<dbReference type="EMBL" id="JAMKFB020000005">
    <property type="protein sequence ID" value="KAL0193409.1"/>
    <property type="molecule type" value="Genomic_DNA"/>
</dbReference>
<gene>
    <name evidence="2" type="ORF">M9458_011705</name>
</gene>
<evidence type="ECO:0000256" key="1">
    <source>
        <dbReference type="SAM" id="MobiDB-lite"/>
    </source>
</evidence>
<feature type="compositionally biased region" description="Pro residues" evidence="1">
    <location>
        <begin position="322"/>
        <end position="338"/>
    </location>
</feature>
<protein>
    <submittedName>
        <fullName evidence="2">Uncharacterized protein</fullName>
    </submittedName>
</protein>
<keyword evidence="3" id="KW-1185">Reference proteome</keyword>
<comment type="caution">
    <text evidence="2">The sequence shown here is derived from an EMBL/GenBank/DDBJ whole genome shotgun (WGS) entry which is preliminary data.</text>
</comment>
<sequence>MTAEDKLWGLRQAGRRLERYVEEFLELANQLSWHNAALGACFQLGLDHKTIRCDLPMCEYPLIELINLILYLNGSYFKVIKEEIKEDYKSCRPAPSKACRVMPAPSSLGTPTYCTNGSDRMPNSKYPGNILSTALILSPEPSVSQQDPEPSQSPPRLVNPEPGPTADGEPEPRATELSSMGATAREIATEPEPIESDQVREPATMTAESWTPPRPSDQVAPPCLSAPSSPSSPVGPLAPLCSLVPPAPPWLVVVPPSPQDSTPPAALRCSVPLALLGSSLPPAPPQSSVAPAPPQTSGSPPRSPWVPPWASGSSVSPGIIGSPPPPRAPPPLAPPPSVGPLESSALPPLWFLSPSALPWAAIMAAAWVSPGSSCSGSLLSPPWLLPPSKPPWTLLSPPWILPPSDPPWTMLLVLLPGIHPPPKPPPVQTSCVHPFFSTARGYAFREGGVMSHLCGLFMLVSP</sequence>
<dbReference type="AlphaFoldDB" id="A0ABD0R4G7"/>
<evidence type="ECO:0000313" key="3">
    <source>
        <dbReference type="Proteomes" id="UP001529510"/>
    </source>
</evidence>
<feature type="region of interest" description="Disordered" evidence="1">
    <location>
        <begin position="140"/>
        <end position="240"/>
    </location>
</feature>
<feature type="non-terminal residue" evidence="2">
    <location>
        <position position="462"/>
    </location>
</feature>
<reference evidence="2 3" key="1">
    <citation type="submission" date="2024-05" db="EMBL/GenBank/DDBJ databases">
        <title>Genome sequencing and assembly of Indian major carp, Cirrhinus mrigala (Hamilton, 1822).</title>
        <authorList>
            <person name="Mohindra V."/>
            <person name="Chowdhury L.M."/>
            <person name="Lal K."/>
            <person name="Jena J.K."/>
        </authorList>
    </citation>
    <scope>NUCLEOTIDE SEQUENCE [LARGE SCALE GENOMIC DNA]</scope>
    <source>
        <strain evidence="2">CM1030</strain>
        <tissue evidence="2">Blood</tissue>
    </source>
</reference>